<dbReference type="PANTHER" id="PTHR46008">
    <property type="entry name" value="LEAF RUST 10 DISEASE-RESISTANCE LOCUS RECEPTOR-LIKE PROTEIN KINASE-LIKE 1.4"/>
    <property type="match status" value="1"/>
</dbReference>
<dbReference type="PANTHER" id="PTHR46008:SF62">
    <property type="entry name" value="PROTEIN KINASE DOMAIN-CONTAINING PROTEIN"/>
    <property type="match status" value="1"/>
</dbReference>
<evidence type="ECO:0000256" key="6">
    <source>
        <dbReference type="ARBA" id="ARBA00022741"/>
    </source>
</evidence>
<dbReference type="InterPro" id="IPR000719">
    <property type="entry name" value="Prot_kinase_dom"/>
</dbReference>
<keyword evidence="17" id="KW-1185">Reference proteome</keyword>
<dbReference type="GO" id="GO:0004674">
    <property type="term" value="F:protein serine/threonine kinase activity"/>
    <property type="evidence" value="ECO:0007669"/>
    <property type="project" value="UniProtKB-KW"/>
</dbReference>
<evidence type="ECO:0000256" key="11">
    <source>
        <dbReference type="ARBA" id="ARBA00023180"/>
    </source>
</evidence>
<evidence type="ECO:0000256" key="12">
    <source>
        <dbReference type="PROSITE-ProRule" id="PRU10141"/>
    </source>
</evidence>
<keyword evidence="4 13" id="KW-0812">Transmembrane</keyword>
<evidence type="ECO:0000256" key="10">
    <source>
        <dbReference type="ARBA" id="ARBA00023136"/>
    </source>
</evidence>
<dbReference type="PROSITE" id="PS50011">
    <property type="entry name" value="PROTEIN_KINASE_DOM"/>
    <property type="match status" value="1"/>
</dbReference>
<dbReference type="SUPFAM" id="SSF56112">
    <property type="entry name" value="Protein kinase-like (PK-like)"/>
    <property type="match status" value="1"/>
</dbReference>
<evidence type="ECO:0000256" key="8">
    <source>
        <dbReference type="ARBA" id="ARBA00022840"/>
    </source>
</evidence>
<dbReference type="PROSITE" id="PS00108">
    <property type="entry name" value="PROTEIN_KINASE_ST"/>
    <property type="match status" value="1"/>
</dbReference>
<gene>
    <name evidence="16" type="ORF">RJ641_029066</name>
</gene>
<dbReference type="FunFam" id="1.10.510.10:FF:000161">
    <property type="entry name" value="Wall-associated receptor kinase-like 20"/>
    <property type="match status" value="1"/>
</dbReference>
<evidence type="ECO:0000256" key="7">
    <source>
        <dbReference type="ARBA" id="ARBA00022777"/>
    </source>
</evidence>
<keyword evidence="8 12" id="KW-0067">ATP-binding</keyword>
<evidence type="ECO:0000313" key="17">
    <source>
        <dbReference type="Proteomes" id="UP001370490"/>
    </source>
</evidence>
<evidence type="ECO:0000256" key="4">
    <source>
        <dbReference type="ARBA" id="ARBA00022692"/>
    </source>
</evidence>
<protein>
    <submittedName>
        <fullName evidence="16">Protein kinase domain</fullName>
    </submittedName>
</protein>
<keyword evidence="3" id="KW-0808">Transferase</keyword>
<feature type="transmembrane region" description="Helical" evidence="13">
    <location>
        <begin position="265"/>
        <end position="289"/>
    </location>
</feature>
<accession>A0AAN8VST0</accession>
<dbReference type="GO" id="GO:0005886">
    <property type="term" value="C:plasma membrane"/>
    <property type="evidence" value="ECO:0007669"/>
    <property type="project" value="UniProtKB-ARBA"/>
</dbReference>
<reference evidence="16 17" key="1">
    <citation type="submission" date="2023-12" db="EMBL/GenBank/DDBJ databases">
        <title>A high-quality genome assembly for Dillenia turbinata (Dilleniales).</title>
        <authorList>
            <person name="Chanderbali A."/>
        </authorList>
    </citation>
    <scope>NUCLEOTIDE SEQUENCE [LARGE SCALE GENOMIC DNA]</scope>
    <source>
        <strain evidence="16">LSX21</strain>
        <tissue evidence="16">Leaf</tissue>
    </source>
</reference>
<evidence type="ECO:0000313" key="16">
    <source>
        <dbReference type="EMBL" id="KAK6939535.1"/>
    </source>
</evidence>
<keyword evidence="6 12" id="KW-0547">Nucleotide-binding</keyword>
<feature type="signal peptide" evidence="14">
    <location>
        <begin position="1"/>
        <end position="25"/>
    </location>
</feature>
<dbReference type="Gene3D" id="2.10.25.10">
    <property type="entry name" value="Laminin"/>
    <property type="match status" value="1"/>
</dbReference>
<proteinExistence type="predicted"/>
<keyword evidence="2" id="KW-0723">Serine/threonine-protein kinase</keyword>
<dbReference type="InterPro" id="IPR017441">
    <property type="entry name" value="Protein_kinase_ATP_BS"/>
</dbReference>
<keyword evidence="10 13" id="KW-0472">Membrane</keyword>
<keyword evidence="5 14" id="KW-0732">Signal</keyword>
<dbReference type="PROSITE" id="PS00107">
    <property type="entry name" value="PROTEIN_KINASE_ATP"/>
    <property type="match status" value="1"/>
</dbReference>
<feature type="binding site" evidence="12">
    <location>
        <position position="360"/>
    </location>
    <ligand>
        <name>ATP</name>
        <dbReference type="ChEBI" id="CHEBI:30616"/>
    </ligand>
</feature>
<evidence type="ECO:0000259" key="15">
    <source>
        <dbReference type="PROSITE" id="PS50011"/>
    </source>
</evidence>
<name>A0AAN8VST0_9MAGN</name>
<dbReference type="InterPro" id="IPR011009">
    <property type="entry name" value="Kinase-like_dom_sf"/>
</dbReference>
<sequence>MMILPQQIFTISSLILIFHTWVVLASTYSNSVCSSKSVPYPFGFSDGFNIKLNCSKTGEIKIGDFVVQSISPNSITVSIEPKCNRPINAVGSLFGHNYAPTSRNGILLQNCSQVLTCNIPTTAIQTRFELQNCSRQANDSLSCYSETDPSREFMDYKNLSESNCGSLFSGISAQMSNNGSSLGSLEVQVVQLGYWLEGQCKCSKNANCTPVVSPVNGKKGFRCQCSDGYSGDGYADGEGCQKAGSSNCKLFSNYLSRGCGGLIKLAVLMGGSVIGVSLMTSSCLLCCFIRRRRKQRTLKTWKISESRLNEATGHLSIPIYTYKDIEKATNDFSDKQRLGTGAWGIVYSAKLQNDKWVAIKRMKCRGNESLEQVMNEIKLISSVNHPNLVRLLGCSIEIGEQILVYEFMPNGTLSQHLHRERGGGLEWAVRLSIAKETAQAIAYLHSAINPPIYHRDIKSSNILLDNNLKSKVADFGLSRLGMVGSSYISTAPQGTPGYLDPQYHQNYQLSDKSDVYSFGVVLVEIITALEAVDFSRPQDEVNLAALAADRIAKGCLDEIMDPFIKTQNDDWITASVHKVAELAFRCLAFHRDMRPTMMEVAAELEQIGLSRWASSEENFGLVSSEESSCCSSSSNGSVGSMSMKMKDRSSVSVQNPCLSVRSSFSSNSVMGHAVR</sequence>
<evidence type="ECO:0000256" key="2">
    <source>
        <dbReference type="ARBA" id="ARBA00022527"/>
    </source>
</evidence>
<evidence type="ECO:0000256" key="13">
    <source>
        <dbReference type="SAM" id="Phobius"/>
    </source>
</evidence>
<dbReference type="GO" id="GO:0005524">
    <property type="term" value="F:ATP binding"/>
    <property type="evidence" value="ECO:0007669"/>
    <property type="project" value="UniProtKB-UniRule"/>
</dbReference>
<keyword evidence="11" id="KW-0325">Glycoprotein</keyword>
<dbReference type="Gene3D" id="1.10.510.10">
    <property type="entry name" value="Transferase(Phosphotransferase) domain 1"/>
    <property type="match status" value="1"/>
</dbReference>
<feature type="domain" description="Protein kinase" evidence="15">
    <location>
        <begin position="332"/>
        <end position="609"/>
    </location>
</feature>
<keyword evidence="7 16" id="KW-0418">Kinase</keyword>
<evidence type="ECO:0000256" key="5">
    <source>
        <dbReference type="ARBA" id="ARBA00022729"/>
    </source>
</evidence>
<dbReference type="EMBL" id="JBAMMX010000005">
    <property type="protein sequence ID" value="KAK6939535.1"/>
    <property type="molecule type" value="Genomic_DNA"/>
</dbReference>
<evidence type="ECO:0000256" key="14">
    <source>
        <dbReference type="SAM" id="SignalP"/>
    </source>
</evidence>
<dbReference type="Gene3D" id="3.30.200.20">
    <property type="entry name" value="Phosphorylase Kinase, domain 1"/>
    <property type="match status" value="1"/>
</dbReference>
<feature type="chain" id="PRO_5042890282" evidence="14">
    <location>
        <begin position="26"/>
        <end position="675"/>
    </location>
</feature>
<organism evidence="16 17">
    <name type="scientific">Dillenia turbinata</name>
    <dbReference type="NCBI Taxonomy" id="194707"/>
    <lineage>
        <taxon>Eukaryota</taxon>
        <taxon>Viridiplantae</taxon>
        <taxon>Streptophyta</taxon>
        <taxon>Embryophyta</taxon>
        <taxon>Tracheophyta</taxon>
        <taxon>Spermatophyta</taxon>
        <taxon>Magnoliopsida</taxon>
        <taxon>eudicotyledons</taxon>
        <taxon>Gunneridae</taxon>
        <taxon>Pentapetalae</taxon>
        <taxon>Dilleniales</taxon>
        <taxon>Dilleniaceae</taxon>
        <taxon>Dillenia</taxon>
    </lineage>
</organism>
<evidence type="ECO:0000256" key="3">
    <source>
        <dbReference type="ARBA" id="ARBA00022679"/>
    </source>
</evidence>
<dbReference type="Pfam" id="PF00069">
    <property type="entry name" value="Pkinase"/>
    <property type="match status" value="1"/>
</dbReference>
<dbReference type="Proteomes" id="UP001370490">
    <property type="component" value="Unassembled WGS sequence"/>
</dbReference>
<evidence type="ECO:0000256" key="9">
    <source>
        <dbReference type="ARBA" id="ARBA00022989"/>
    </source>
</evidence>
<keyword evidence="9 13" id="KW-1133">Transmembrane helix</keyword>
<comment type="caution">
    <text evidence="16">The sequence shown here is derived from an EMBL/GenBank/DDBJ whole genome shotgun (WGS) entry which is preliminary data.</text>
</comment>
<dbReference type="AlphaFoldDB" id="A0AAN8VST0"/>
<evidence type="ECO:0000256" key="1">
    <source>
        <dbReference type="ARBA" id="ARBA00004167"/>
    </source>
</evidence>
<dbReference type="InterPro" id="IPR008271">
    <property type="entry name" value="Ser/Thr_kinase_AS"/>
</dbReference>
<dbReference type="SMART" id="SM00220">
    <property type="entry name" value="S_TKc"/>
    <property type="match status" value="1"/>
</dbReference>
<comment type="subcellular location">
    <subcellularLocation>
        <location evidence="1">Membrane</location>
        <topology evidence="1">Single-pass membrane protein</topology>
    </subcellularLocation>
</comment>